<dbReference type="PROSITE" id="PS00028">
    <property type="entry name" value="ZINC_FINGER_C2H2_1"/>
    <property type="match status" value="1"/>
</dbReference>
<feature type="domain" description="C2H2-type" evidence="2">
    <location>
        <begin position="34"/>
        <end position="64"/>
    </location>
</feature>
<name>A0AAV0WTD2_9HEMI</name>
<sequence length="821" mass="93730">MFNCFLCTENKFTSTNQYIWHLKVYHNLDSQSLYTCKQDNCFRDFLGLHKFRQHLNRTHANKSNSITQLNVEIDGPLENDSGSTAFDPNITNENSFGKNIINCTFKDIVTNNVSSFIAKLYSKPNVTETLLQEIVEGVNELFSNEIITHLKKKVFSVLTNYDTSKKTEIEEMFNVLENPFLEFKTKHLRIKYFENHNLFFKPTTVVVGYMKQKKKVEGIDRLLMVPVQGHLLSFKSNLKSFFELPDIYETALKFTNDSLSSTGILTSFLNGSTWKKIKCSFSDKIVFPIFLYYDDAEMGNPLGSHSGIHKMGCVYYTVPSLPPEYLSSLDNIFVGYLFHSQDRGTFKINNYDMYKALIKELIDLETNGISITVNFKTYQIYFALGLVLGDNLGLNSILGFVESFSANHYCRICRSPKSDMQKMIYESSETLRNEINYDTDINLADSSQTGLNEYCIFNNVPSFHVTRNSVSDFMHDITEGVARYDMAFIIKNLIDLKYITLEIMNSRIEFFNYGVTENKNSPPEISSTHIINGCIIMSSSEMLCLVRYFGLIIGELVPKKTEVWRLYILLRKIVDMCSARQIQPECSVQLQALVAEHNQLYLSISKGTLKPKYHFLVHYGQLLLKNGPLILTSSIRFEAKHKTVKAIANAVSNRINLGHTLSNKIQLQMISRFLSNSGLKPDLNYSSGSHVVSPFIEFPSNIIFNLPPEFKCNSFSPVWLEYKGLMYKKDMLLVLEINSAAGGCLFGEIYKMLVNETRVPYFIIKPMLTVGFDEHFCAYEIKNNSNSKLIGCYMHELPDTTPTIARVLGNGKLYASLRSGA</sequence>
<evidence type="ECO:0000313" key="4">
    <source>
        <dbReference type="Proteomes" id="UP001160148"/>
    </source>
</evidence>
<dbReference type="PANTHER" id="PTHR31912">
    <property type="entry name" value="IP13529P"/>
    <property type="match status" value="1"/>
</dbReference>
<dbReference type="SMART" id="SM00355">
    <property type="entry name" value="ZnF_C2H2"/>
    <property type="match status" value="2"/>
</dbReference>
<reference evidence="3 4" key="1">
    <citation type="submission" date="2023-01" db="EMBL/GenBank/DDBJ databases">
        <authorList>
            <person name="Whitehead M."/>
        </authorList>
    </citation>
    <scope>NUCLEOTIDE SEQUENCE [LARGE SCALE GENOMIC DNA]</scope>
</reference>
<evidence type="ECO:0000313" key="3">
    <source>
        <dbReference type="EMBL" id="CAI6359200.1"/>
    </source>
</evidence>
<dbReference type="InterPro" id="IPR013087">
    <property type="entry name" value="Znf_C2H2_type"/>
</dbReference>
<dbReference type="GO" id="GO:0008270">
    <property type="term" value="F:zinc ion binding"/>
    <property type="evidence" value="ECO:0007669"/>
    <property type="project" value="UniProtKB-KW"/>
</dbReference>
<proteinExistence type="predicted"/>
<dbReference type="PROSITE" id="PS50157">
    <property type="entry name" value="ZINC_FINGER_C2H2_2"/>
    <property type="match status" value="1"/>
</dbReference>
<keyword evidence="1" id="KW-0863">Zinc-finger</keyword>
<dbReference type="EMBL" id="CARXXK010000002">
    <property type="protein sequence ID" value="CAI6359200.1"/>
    <property type="molecule type" value="Genomic_DNA"/>
</dbReference>
<keyword evidence="1" id="KW-0862">Zinc</keyword>
<evidence type="ECO:0000256" key="1">
    <source>
        <dbReference type="PROSITE-ProRule" id="PRU00042"/>
    </source>
</evidence>
<comment type="caution">
    <text evidence="3">The sequence shown here is derived from an EMBL/GenBank/DDBJ whole genome shotgun (WGS) entry which is preliminary data.</text>
</comment>
<accession>A0AAV0WTD2</accession>
<dbReference type="Proteomes" id="UP001160148">
    <property type="component" value="Unassembled WGS sequence"/>
</dbReference>
<dbReference type="AlphaFoldDB" id="A0AAV0WTD2"/>
<organism evidence="3 4">
    <name type="scientific">Macrosiphum euphorbiae</name>
    <name type="common">potato aphid</name>
    <dbReference type="NCBI Taxonomy" id="13131"/>
    <lineage>
        <taxon>Eukaryota</taxon>
        <taxon>Metazoa</taxon>
        <taxon>Ecdysozoa</taxon>
        <taxon>Arthropoda</taxon>
        <taxon>Hexapoda</taxon>
        <taxon>Insecta</taxon>
        <taxon>Pterygota</taxon>
        <taxon>Neoptera</taxon>
        <taxon>Paraneoptera</taxon>
        <taxon>Hemiptera</taxon>
        <taxon>Sternorrhyncha</taxon>
        <taxon>Aphidomorpha</taxon>
        <taxon>Aphidoidea</taxon>
        <taxon>Aphididae</taxon>
        <taxon>Macrosiphini</taxon>
        <taxon>Macrosiphum</taxon>
    </lineage>
</organism>
<keyword evidence="4" id="KW-1185">Reference proteome</keyword>
<dbReference type="PANTHER" id="PTHR31912:SF34">
    <property type="entry name" value="NOTOCHORD-RELATED PROTEIN"/>
    <property type="match status" value="1"/>
</dbReference>
<evidence type="ECO:0000259" key="2">
    <source>
        <dbReference type="PROSITE" id="PS50157"/>
    </source>
</evidence>
<keyword evidence="1" id="KW-0479">Metal-binding</keyword>
<gene>
    <name evidence="3" type="ORF">MEUPH1_LOCUS14634</name>
</gene>
<protein>
    <recommendedName>
        <fullName evidence="2">C2H2-type domain-containing protein</fullName>
    </recommendedName>
</protein>